<feature type="compositionally biased region" description="Basic and acidic residues" evidence="11">
    <location>
        <begin position="749"/>
        <end position="758"/>
    </location>
</feature>
<dbReference type="FunFam" id="3.30.160.60:FF:000202">
    <property type="entry name" value="Zinc finger protein 574"/>
    <property type="match status" value="1"/>
</dbReference>
<dbReference type="FunFam" id="3.30.160.60:FF:001345">
    <property type="entry name" value="zinc finger protein 646"/>
    <property type="match status" value="2"/>
</dbReference>
<dbReference type="Gene3D" id="3.30.160.60">
    <property type="entry name" value="Classic Zinc Finger"/>
    <property type="match status" value="14"/>
</dbReference>
<dbReference type="GO" id="GO:0001228">
    <property type="term" value="F:DNA-binding transcription activator activity, RNA polymerase II-specific"/>
    <property type="evidence" value="ECO:0007669"/>
    <property type="project" value="TreeGrafter"/>
</dbReference>
<feature type="domain" description="C2H2-type" evidence="12">
    <location>
        <begin position="43"/>
        <end position="65"/>
    </location>
</feature>
<keyword evidence="10" id="KW-0175">Coiled coil</keyword>
<dbReference type="PROSITE" id="PS00028">
    <property type="entry name" value="ZINC_FINGER_C2H2_1"/>
    <property type="match status" value="14"/>
</dbReference>
<sequence>IAMQEPGRTKGFSCRHCGVVCASMPSLLEHTDTFHQSEEERKFKCDECGRGYRHAGSLANHRKTHEVGSFQCHICSRKLSNALALKSHLRIHTSRKKYSCTECGKLLHLDEMDFDMIPDFLSNGAVSEHISNTTTESDMAAEDDAGDRPFKCDLCDKTYRHHGSLINHKKTHQMGVFECPVCFHSPESNPYPPSSGTPPLPPLLDKAIDYDQSDGPLENGHIYLPNTLDENPLTLHAQGQPMALQSENLNFDCSAQGTDNIKVEDADSSDRKFKCHICGKSYRHAGSLINHKRSHQTGIFQCSICRKNYPHLAALRSHLRIHKGRPASLPASSEGDWLSSEPLTHEHQQNCFPSHEGDVSGILGLHQDLVDSVQHKSDEEHVSETNATEFHEQFDNSFSDEHLPQDEHLMERHMCADCGKTFTDIAGINDSETKAECEDDDEEEDDGEMYQCSVCGNHYTSMRALRSHLRGHTQTHGAPSACGPSSLSSLEVKKYEPSESQQGDCSLIICSTCGESFTKKQDLQAHQLLHSNIEGNPQEQFVTNHQNELKPKVEMESIICGKCGISCSDIYHLNNHNCTGQRDGQIVEEKCGEKSLLKRTFPRELLQESPHDGERQYKCDQCGRSYRHAGSLLNHKKSHKTGVFRCFVCQKRFYNLLALKNHQRTHFDVKKHRCTECGKAFKIYKQLLNHQRVHQENKAKIEELNKQIQTLMQMSGNASGSGMQALNSSRKRMSRRHKQRQTSNSDQCNQEKEVQMGDPRDPRPFVCDQCGRSYRHAGSLVNHKNSHKTGEYYCTLCNNTYSNQLAMKNHLRIHFAVKKHCCQDCGKAFRGNKQLLNHTCLTNKRNAAARRKVRGHKRELKLTCKQCRLVFPDTELLEGHTCSKETAPYSVPIGDVDSDNDGAHLEKEERPFKCNICSRSYRHAGSLLNHKNTHKTGHFTCTFCAKPFSNPMALRNHTRIHTQKKKYVCSTCGKAFRLSSILYNHQKIHARGVTHYSCQTCGKSFQGKSGLKRHRCYLNGNPNSTVNQELPSLPKNIHGSSGFREPFSNGSPLLPRLRENLL</sequence>
<dbReference type="FunFam" id="3.30.160.60:FF:002353">
    <property type="entry name" value="Zinc finger protein 646"/>
    <property type="match status" value="1"/>
</dbReference>
<keyword evidence="3" id="KW-0479">Metal-binding</keyword>
<dbReference type="PANTHER" id="PTHR24376:SF190">
    <property type="entry name" value="SI:DKEY-89B17.4"/>
    <property type="match status" value="1"/>
</dbReference>
<evidence type="ECO:0000313" key="13">
    <source>
        <dbReference type="Ensembl" id="ENSCCRP00020078894.1"/>
    </source>
</evidence>
<evidence type="ECO:0000256" key="7">
    <source>
        <dbReference type="ARBA" id="ARBA00022833"/>
    </source>
</evidence>
<feature type="domain" description="C2H2-type" evidence="12">
    <location>
        <begin position="939"/>
        <end position="966"/>
    </location>
</feature>
<feature type="domain" description="C2H2-type" evidence="12">
    <location>
        <begin position="765"/>
        <end position="787"/>
    </location>
</feature>
<evidence type="ECO:0000256" key="9">
    <source>
        <dbReference type="PROSITE-ProRule" id="PRU00042"/>
    </source>
</evidence>
<reference evidence="13" key="1">
    <citation type="submission" date="2025-08" db="UniProtKB">
        <authorList>
            <consortium name="Ensembl"/>
        </authorList>
    </citation>
    <scope>IDENTIFICATION</scope>
</reference>
<feature type="coiled-coil region" evidence="10">
    <location>
        <begin position="687"/>
        <end position="714"/>
    </location>
</feature>
<evidence type="ECO:0000256" key="10">
    <source>
        <dbReference type="SAM" id="Coils"/>
    </source>
</evidence>
<proteinExistence type="predicted"/>
<evidence type="ECO:0000313" key="14">
    <source>
        <dbReference type="Proteomes" id="UP000694701"/>
    </source>
</evidence>
<dbReference type="Ensembl" id="ENSCCRT00020086479.1">
    <property type="protein sequence ID" value="ENSCCRP00020078894.1"/>
    <property type="gene ID" value="ENSCCRG00020036653.1"/>
</dbReference>
<dbReference type="InterPro" id="IPR036236">
    <property type="entry name" value="Znf_C2H2_sf"/>
</dbReference>
<evidence type="ECO:0000256" key="1">
    <source>
        <dbReference type="ARBA" id="ARBA00004123"/>
    </source>
</evidence>
<comment type="pathway">
    <text evidence="2">Protein modification; protein ubiquitination.</text>
</comment>
<feature type="domain" description="C2H2-type" evidence="12">
    <location>
        <begin position="273"/>
        <end position="295"/>
    </location>
</feature>
<feature type="compositionally biased region" description="Polar residues" evidence="11">
    <location>
        <begin position="716"/>
        <end position="728"/>
    </location>
</feature>
<comment type="subcellular location">
    <subcellularLocation>
        <location evidence="1">Nucleus</location>
    </subcellularLocation>
</comment>
<dbReference type="SUPFAM" id="SSF57667">
    <property type="entry name" value="beta-beta-alpha zinc fingers"/>
    <property type="match status" value="11"/>
</dbReference>
<dbReference type="Proteomes" id="UP000694701">
    <property type="component" value="Unplaced"/>
</dbReference>
<feature type="domain" description="C2H2-type" evidence="12">
    <location>
        <begin position="967"/>
        <end position="990"/>
    </location>
</feature>
<dbReference type="GO" id="GO:0000978">
    <property type="term" value="F:RNA polymerase II cis-regulatory region sequence-specific DNA binding"/>
    <property type="evidence" value="ECO:0007669"/>
    <property type="project" value="TreeGrafter"/>
</dbReference>
<evidence type="ECO:0000256" key="11">
    <source>
        <dbReference type="SAM" id="MobiDB-lite"/>
    </source>
</evidence>
<dbReference type="FunFam" id="3.30.160.60:FF:000729">
    <property type="entry name" value="Zinc finger protein 646"/>
    <property type="match status" value="3"/>
</dbReference>
<evidence type="ECO:0000256" key="6">
    <source>
        <dbReference type="ARBA" id="ARBA00022786"/>
    </source>
</evidence>
<dbReference type="Pfam" id="PF13912">
    <property type="entry name" value="zf-C2H2_6"/>
    <property type="match status" value="1"/>
</dbReference>
<dbReference type="GO" id="GO:0005634">
    <property type="term" value="C:nucleus"/>
    <property type="evidence" value="ECO:0007669"/>
    <property type="project" value="UniProtKB-SubCell"/>
</dbReference>
<dbReference type="PROSITE" id="PS50157">
    <property type="entry name" value="ZINC_FINGER_C2H2_2"/>
    <property type="match status" value="17"/>
</dbReference>
<dbReference type="AlphaFoldDB" id="A0A8C2PRV4"/>
<dbReference type="GO" id="GO:0008270">
    <property type="term" value="F:zinc ion binding"/>
    <property type="evidence" value="ECO:0007669"/>
    <property type="project" value="UniProtKB-KW"/>
</dbReference>
<evidence type="ECO:0000256" key="5">
    <source>
        <dbReference type="ARBA" id="ARBA00022771"/>
    </source>
</evidence>
<feature type="region of interest" description="Disordered" evidence="11">
    <location>
        <begin position="716"/>
        <end position="758"/>
    </location>
</feature>
<feature type="domain" description="C2H2-type" evidence="12">
    <location>
        <begin position="508"/>
        <end position="535"/>
    </location>
</feature>
<feature type="domain" description="C2H2-type" evidence="12">
    <location>
        <begin position="450"/>
        <end position="477"/>
    </location>
</feature>
<keyword evidence="6" id="KW-0833">Ubl conjugation pathway</keyword>
<evidence type="ECO:0000259" key="12">
    <source>
        <dbReference type="PROSITE" id="PS50157"/>
    </source>
</evidence>
<dbReference type="InterPro" id="IPR013087">
    <property type="entry name" value="Znf_C2H2_type"/>
</dbReference>
<keyword evidence="8" id="KW-0539">Nucleus</keyword>
<protein>
    <submittedName>
        <fullName evidence="13">Zinc finger protein 646</fullName>
    </submittedName>
</protein>
<evidence type="ECO:0000256" key="3">
    <source>
        <dbReference type="ARBA" id="ARBA00022723"/>
    </source>
</evidence>
<feature type="domain" description="C2H2-type" evidence="12">
    <location>
        <begin position="300"/>
        <end position="327"/>
    </location>
</feature>
<dbReference type="GO" id="GO:0032502">
    <property type="term" value="P:developmental process"/>
    <property type="evidence" value="ECO:0007669"/>
    <property type="project" value="UniProtKB-ARBA"/>
</dbReference>
<feature type="domain" description="C2H2-type" evidence="12">
    <location>
        <begin position="70"/>
        <end position="97"/>
    </location>
</feature>
<evidence type="ECO:0000256" key="8">
    <source>
        <dbReference type="ARBA" id="ARBA00023242"/>
    </source>
</evidence>
<feature type="domain" description="C2H2-type" evidence="12">
    <location>
        <begin position="792"/>
        <end position="819"/>
    </location>
</feature>
<dbReference type="Pfam" id="PF00096">
    <property type="entry name" value="zf-C2H2"/>
    <property type="match status" value="13"/>
</dbReference>
<dbReference type="FunFam" id="3.30.160.60:FF:000446">
    <property type="entry name" value="Zinc finger protein"/>
    <property type="match status" value="1"/>
</dbReference>
<feature type="compositionally biased region" description="Basic residues" evidence="11">
    <location>
        <begin position="729"/>
        <end position="740"/>
    </location>
</feature>
<keyword evidence="5 9" id="KW-0863">Zinc-finger</keyword>
<feature type="domain" description="C2H2-type" evidence="12">
    <location>
        <begin position="912"/>
        <end position="934"/>
    </location>
</feature>
<evidence type="ECO:0000256" key="2">
    <source>
        <dbReference type="ARBA" id="ARBA00004906"/>
    </source>
</evidence>
<dbReference type="SMART" id="SM00355">
    <property type="entry name" value="ZnF_C2H2"/>
    <property type="match status" value="18"/>
</dbReference>
<keyword evidence="4" id="KW-0677">Repeat</keyword>
<feature type="domain" description="C2H2-type" evidence="12">
    <location>
        <begin position="996"/>
        <end position="1023"/>
    </location>
</feature>
<evidence type="ECO:0000256" key="4">
    <source>
        <dbReference type="ARBA" id="ARBA00022737"/>
    </source>
</evidence>
<dbReference type="PANTHER" id="PTHR24376">
    <property type="entry name" value="ZINC FINGER PROTEIN"/>
    <property type="match status" value="1"/>
</dbReference>
<feature type="domain" description="C2H2-type" evidence="12">
    <location>
        <begin position="644"/>
        <end position="671"/>
    </location>
</feature>
<keyword evidence="7" id="KW-0862">Zinc</keyword>
<feature type="domain" description="C2H2-type" evidence="12">
    <location>
        <begin position="672"/>
        <end position="699"/>
    </location>
</feature>
<name>A0A8C2PRV4_CYPCA</name>
<feature type="domain" description="C2H2-type" evidence="12">
    <location>
        <begin position="617"/>
        <end position="639"/>
    </location>
</feature>
<feature type="domain" description="C2H2-type" evidence="12">
    <location>
        <begin position="12"/>
        <end position="40"/>
    </location>
</feature>
<accession>A0A8C2PRV4</accession>
<organism evidence="13 14">
    <name type="scientific">Cyprinus carpio</name>
    <name type="common">Common carp</name>
    <dbReference type="NCBI Taxonomy" id="7962"/>
    <lineage>
        <taxon>Eukaryota</taxon>
        <taxon>Metazoa</taxon>
        <taxon>Chordata</taxon>
        <taxon>Craniata</taxon>
        <taxon>Vertebrata</taxon>
        <taxon>Euteleostomi</taxon>
        <taxon>Actinopterygii</taxon>
        <taxon>Neopterygii</taxon>
        <taxon>Teleostei</taxon>
        <taxon>Ostariophysi</taxon>
        <taxon>Cypriniformes</taxon>
        <taxon>Cyprinidae</taxon>
        <taxon>Cyprininae</taxon>
        <taxon>Cyprinus</taxon>
    </lineage>
</organism>
<feature type="domain" description="C2H2-type" evidence="12">
    <location>
        <begin position="150"/>
        <end position="172"/>
    </location>
</feature>